<dbReference type="Pfam" id="PF01636">
    <property type="entry name" value="APH"/>
    <property type="match status" value="1"/>
</dbReference>
<dbReference type="Gene3D" id="3.90.1200.10">
    <property type="match status" value="1"/>
</dbReference>
<accession>A0A919IQR4</accession>
<protein>
    <recommendedName>
        <fullName evidence="1">Aminoglycoside phosphotransferase domain-containing protein</fullName>
    </recommendedName>
</protein>
<reference evidence="2" key="1">
    <citation type="submission" date="2021-01" db="EMBL/GenBank/DDBJ databases">
        <title>Whole genome shotgun sequence of Actinoplanes cyaneus NBRC 14990.</title>
        <authorList>
            <person name="Komaki H."/>
            <person name="Tamura T."/>
        </authorList>
    </citation>
    <scope>NUCLEOTIDE SEQUENCE</scope>
    <source>
        <strain evidence="2">NBRC 14990</strain>
    </source>
</reference>
<name>A0A919IQR4_9ACTN</name>
<evidence type="ECO:0000259" key="1">
    <source>
        <dbReference type="Pfam" id="PF01636"/>
    </source>
</evidence>
<dbReference type="RefSeq" id="WP_203754366.1">
    <property type="nucleotide sequence ID" value="NZ_BAAAUC010000014.1"/>
</dbReference>
<proteinExistence type="predicted"/>
<dbReference type="Proteomes" id="UP000619479">
    <property type="component" value="Unassembled WGS sequence"/>
</dbReference>
<keyword evidence="3" id="KW-1185">Reference proteome</keyword>
<comment type="caution">
    <text evidence="2">The sequence shown here is derived from an EMBL/GenBank/DDBJ whole genome shotgun (WGS) entry which is preliminary data.</text>
</comment>
<gene>
    <name evidence="2" type="ORF">Acy02nite_83660</name>
</gene>
<sequence>MGETSAVLAGALARDAWPGITFERALPGGHTNPVMSGWLGGRRVVVRRSSRPAESLDWELDLLDFLAGQGVGVPRVLPAVDGRRHVDGIMVTDYAGGHHPRDPREWRPVVEQLSIVHAATAGWPQRPGAAASTDLATADRAGDVRLDLLPPRVARAVRNAWAAVRAGSAGVVHGDVSAANVLVDGDRVTLLDWDEARVDVPWFDLAFVPSEAAPPGAVPVAARHAAGLAWEVAYCWAADPVYARRRLVELYRTNAERG</sequence>
<dbReference type="AlphaFoldDB" id="A0A919IQR4"/>
<dbReference type="EMBL" id="BOMH01000075">
    <property type="protein sequence ID" value="GID70485.1"/>
    <property type="molecule type" value="Genomic_DNA"/>
</dbReference>
<evidence type="ECO:0000313" key="3">
    <source>
        <dbReference type="Proteomes" id="UP000619479"/>
    </source>
</evidence>
<dbReference type="SUPFAM" id="SSF56112">
    <property type="entry name" value="Protein kinase-like (PK-like)"/>
    <property type="match status" value="1"/>
</dbReference>
<feature type="domain" description="Aminoglycoside phosphotransferase" evidence="1">
    <location>
        <begin position="24"/>
        <end position="228"/>
    </location>
</feature>
<organism evidence="2 3">
    <name type="scientific">Actinoplanes cyaneus</name>
    <dbReference type="NCBI Taxonomy" id="52696"/>
    <lineage>
        <taxon>Bacteria</taxon>
        <taxon>Bacillati</taxon>
        <taxon>Actinomycetota</taxon>
        <taxon>Actinomycetes</taxon>
        <taxon>Micromonosporales</taxon>
        <taxon>Micromonosporaceae</taxon>
        <taxon>Actinoplanes</taxon>
    </lineage>
</organism>
<dbReference type="InterPro" id="IPR002575">
    <property type="entry name" value="Aminoglycoside_PTrfase"/>
</dbReference>
<evidence type="ECO:0000313" key="2">
    <source>
        <dbReference type="EMBL" id="GID70485.1"/>
    </source>
</evidence>
<dbReference type="InterPro" id="IPR011009">
    <property type="entry name" value="Kinase-like_dom_sf"/>
</dbReference>